<comment type="caution">
    <text evidence="2">The sequence shown here is derived from an EMBL/GenBank/DDBJ whole genome shotgun (WGS) entry which is preliminary data.</text>
</comment>
<evidence type="ECO:0000313" key="2">
    <source>
        <dbReference type="EMBL" id="GMH24116.1"/>
    </source>
</evidence>
<name>A0AAD3T7P3_NEPGR</name>
<evidence type="ECO:0008006" key="4">
    <source>
        <dbReference type="Google" id="ProtNLM"/>
    </source>
</evidence>
<dbReference type="EMBL" id="BSYO01000027">
    <property type="protein sequence ID" value="GMH24116.1"/>
    <property type="molecule type" value="Genomic_DNA"/>
</dbReference>
<dbReference type="GO" id="GO:0005666">
    <property type="term" value="C:RNA polymerase III complex"/>
    <property type="evidence" value="ECO:0007669"/>
    <property type="project" value="TreeGrafter"/>
</dbReference>
<feature type="region of interest" description="Disordered" evidence="1">
    <location>
        <begin position="1"/>
        <end position="111"/>
    </location>
</feature>
<feature type="compositionally biased region" description="Basic and acidic residues" evidence="1">
    <location>
        <begin position="87"/>
        <end position="97"/>
    </location>
</feature>
<dbReference type="Pfam" id="PF04801">
    <property type="entry name" value="RPC5"/>
    <property type="match status" value="1"/>
</dbReference>
<dbReference type="Proteomes" id="UP001279734">
    <property type="component" value="Unassembled WGS sequence"/>
</dbReference>
<evidence type="ECO:0000313" key="3">
    <source>
        <dbReference type="Proteomes" id="UP001279734"/>
    </source>
</evidence>
<dbReference type="InterPro" id="IPR006886">
    <property type="entry name" value="RNA_pol_III_Rpc5"/>
</dbReference>
<gene>
    <name evidence="2" type="ORF">Nepgr_025959</name>
</gene>
<keyword evidence="3" id="KW-1185">Reference proteome</keyword>
<dbReference type="GO" id="GO:0042797">
    <property type="term" value="P:tRNA transcription by RNA polymerase III"/>
    <property type="evidence" value="ECO:0007669"/>
    <property type="project" value="TreeGrafter"/>
</dbReference>
<sequence>MDLDDLLELEGGGGGSKAPSRPSRFAPKGSKFQPKPMPKPEPIDDGRRLVSVKKEKESHRSVQETAAKIKLEPSITPEVNGSGKLDALPKQEDRELNEVEPMDEDRNDNGDEEDCVVCEYDVYFSPPPLDDNTRLYVLQYPLRPCWRPYEFDQRCTEVRVKPNSSEVQIDLSIDDESENFDAGAPTALTMKKQTLSSSWTPSRTAGYAVGVLRGRKLYLNPVHAVVQLRPLMEYLNSMGLKKRSIPEVPAEAEETIAKALVGPSTKQKQQMDLEDTEPWVTLKYHGSCSNLSARYLQKMVEEASSPLQFSMNPHDYMNSLCPKAIINKMKPNGPSRRSLLSLPLEERLKMWLTEGPPVHRFSILKHLAPDDPVEDVLHVLKQWAHLVQGLWVPKTAIRHPNAQGFAPLARDYMLLLFSQNPIIKNAQIQALGSRKDVVKNILSELAVERLSCKDWKFREPTDLSFIKCYPDTVVEQEQLWKDREKRILDALFGGRSRSDARSTMTTGTACKPGTSMYSINSVVKASNETRRGMMSDETREALPKVLRKLFQTQKVCSFQAICQGIRDMAVSQSLLPKADARTSSSEYPEFNPLRNVIIDLLIGRGPNAKLKKSEIFEAAKIKLQKEPTNTEFQKVISELCVSKGGAWVLKSSNGVPK</sequence>
<reference evidence="2" key="1">
    <citation type="submission" date="2023-05" db="EMBL/GenBank/DDBJ databases">
        <title>Nepenthes gracilis genome sequencing.</title>
        <authorList>
            <person name="Fukushima K."/>
        </authorList>
    </citation>
    <scope>NUCLEOTIDE SEQUENCE</scope>
    <source>
        <strain evidence="2">SING2019-196</strain>
    </source>
</reference>
<protein>
    <recommendedName>
        <fullName evidence="4">DNA-directed RNA polymerase III subunit RPC5</fullName>
    </recommendedName>
</protein>
<feature type="compositionally biased region" description="Basic and acidic residues" evidence="1">
    <location>
        <begin position="41"/>
        <end position="71"/>
    </location>
</feature>
<proteinExistence type="predicted"/>
<evidence type="ECO:0000256" key="1">
    <source>
        <dbReference type="SAM" id="MobiDB-lite"/>
    </source>
</evidence>
<dbReference type="PANTHER" id="PTHR12069">
    <property type="entry name" value="DNA-DIRECTED RNA POLYMERASES III 80 KDA POLYPEPTIDE RNA POLYMERASE III SUBUNIT 5"/>
    <property type="match status" value="1"/>
</dbReference>
<organism evidence="2 3">
    <name type="scientific">Nepenthes gracilis</name>
    <name type="common">Slender pitcher plant</name>
    <dbReference type="NCBI Taxonomy" id="150966"/>
    <lineage>
        <taxon>Eukaryota</taxon>
        <taxon>Viridiplantae</taxon>
        <taxon>Streptophyta</taxon>
        <taxon>Embryophyta</taxon>
        <taxon>Tracheophyta</taxon>
        <taxon>Spermatophyta</taxon>
        <taxon>Magnoliopsida</taxon>
        <taxon>eudicotyledons</taxon>
        <taxon>Gunneridae</taxon>
        <taxon>Pentapetalae</taxon>
        <taxon>Caryophyllales</taxon>
        <taxon>Nepenthaceae</taxon>
        <taxon>Nepenthes</taxon>
    </lineage>
</organism>
<feature type="compositionally biased region" description="Acidic residues" evidence="1">
    <location>
        <begin position="98"/>
        <end position="111"/>
    </location>
</feature>
<dbReference type="AlphaFoldDB" id="A0AAD3T7P3"/>
<accession>A0AAD3T7P3</accession>
<dbReference type="PANTHER" id="PTHR12069:SF0">
    <property type="entry name" value="DNA-DIRECTED RNA POLYMERASE III SUBUNIT RPC5"/>
    <property type="match status" value="1"/>
</dbReference>